<accession>J3MQR5</accession>
<reference evidence="1" key="2">
    <citation type="submission" date="2013-04" db="UniProtKB">
        <authorList>
            <consortium name="EnsemblPlants"/>
        </authorList>
    </citation>
    <scope>IDENTIFICATION</scope>
</reference>
<sequence length="61" mass="7129">MNYSIFITDRENIVRHMLGWNNLCLPFLHEIGKLPRQRKRACHSFDRGLGKGSITIPEGYQ</sequence>
<dbReference type="EnsemblPlants" id="OB08G14440.1">
    <property type="protein sequence ID" value="OB08G14440.1"/>
    <property type="gene ID" value="OB08G14440"/>
</dbReference>
<evidence type="ECO:0000313" key="2">
    <source>
        <dbReference type="Proteomes" id="UP000006038"/>
    </source>
</evidence>
<protein>
    <submittedName>
        <fullName evidence="1">Uncharacterized protein</fullName>
    </submittedName>
</protein>
<evidence type="ECO:0000313" key="1">
    <source>
        <dbReference type="EnsemblPlants" id="OB08G14440.1"/>
    </source>
</evidence>
<dbReference type="HOGENOM" id="CLU_2926341_0_0_1"/>
<dbReference type="AlphaFoldDB" id="J3MQR5"/>
<keyword evidence="2" id="KW-1185">Reference proteome</keyword>
<dbReference type="Gramene" id="OB08G14440.1">
    <property type="protein sequence ID" value="OB08G14440.1"/>
    <property type="gene ID" value="OB08G14440"/>
</dbReference>
<organism evidence="1">
    <name type="scientific">Oryza brachyantha</name>
    <name type="common">malo sina</name>
    <dbReference type="NCBI Taxonomy" id="4533"/>
    <lineage>
        <taxon>Eukaryota</taxon>
        <taxon>Viridiplantae</taxon>
        <taxon>Streptophyta</taxon>
        <taxon>Embryophyta</taxon>
        <taxon>Tracheophyta</taxon>
        <taxon>Spermatophyta</taxon>
        <taxon>Magnoliopsida</taxon>
        <taxon>Liliopsida</taxon>
        <taxon>Poales</taxon>
        <taxon>Poaceae</taxon>
        <taxon>BOP clade</taxon>
        <taxon>Oryzoideae</taxon>
        <taxon>Oryzeae</taxon>
        <taxon>Oryzinae</taxon>
        <taxon>Oryza</taxon>
    </lineage>
</organism>
<dbReference type="Proteomes" id="UP000006038">
    <property type="component" value="Chromosome 8"/>
</dbReference>
<reference evidence="1" key="1">
    <citation type="journal article" date="2013" name="Nat. Commun.">
        <title>Whole-genome sequencing of Oryza brachyantha reveals mechanisms underlying Oryza genome evolution.</title>
        <authorList>
            <person name="Chen J."/>
            <person name="Huang Q."/>
            <person name="Gao D."/>
            <person name="Wang J."/>
            <person name="Lang Y."/>
            <person name="Liu T."/>
            <person name="Li B."/>
            <person name="Bai Z."/>
            <person name="Luis Goicoechea J."/>
            <person name="Liang C."/>
            <person name="Chen C."/>
            <person name="Zhang W."/>
            <person name="Sun S."/>
            <person name="Liao Y."/>
            <person name="Zhang X."/>
            <person name="Yang L."/>
            <person name="Song C."/>
            <person name="Wang M."/>
            <person name="Shi J."/>
            <person name="Liu G."/>
            <person name="Liu J."/>
            <person name="Zhou H."/>
            <person name="Zhou W."/>
            <person name="Yu Q."/>
            <person name="An N."/>
            <person name="Chen Y."/>
            <person name="Cai Q."/>
            <person name="Wang B."/>
            <person name="Liu B."/>
            <person name="Min J."/>
            <person name="Huang Y."/>
            <person name="Wu H."/>
            <person name="Li Z."/>
            <person name="Zhang Y."/>
            <person name="Yin Y."/>
            <person name="Song W."/>
            <person name="Jiang J."/>
            <person name="Jackson S.A."/>
            <person name="Wing R.A."/>
            <person name="Wang J."/>
            <person name="Chen M."/>
        </authorList>
    </citation>
    <scope>NUCLEOTIDE SEQUENCE [LARGE SCALE GENOMIC DNA]</scope>
    <source>
        <strain evidence="1">cv. IRGC 101232</strain>
    </source>
</reference>
<proteinExistence type="predicted"/>
<name>J3MQR5_ORYBR</name>